<dbReference type="OrthoDB" id="3678099at2759"/>
<dbReference type="EMBL" id="ML977016">
    <property type="protein sequence ID" value="KAF1951537.1"/>
    <property type="molecule type" value="Genomic_DNA"/>
</dbReference>
<feature type="compositionally biased region" description="Basic and acidic residues" evidence="1">
    <location>
        <begin position="144"/>
        <end position="173"/>
    </location>
</feature>
<protein>
    <submittedName>
        <fullName evidence="2">Uncharacterized protein</fullName>
    </submittedName>
</protein>
<gene>
    <name evidence="2" type="ORF">CC80DRAFT_574910</name>
</gene>
<accession>A0A6A5TRI3</accession>
<feature type="compositionally biased region" description="Basic and acidic residues" evidence="1">
    <location>
        <begin position="260"/>
        <end position="277"/>
    </location>
</feature>
<name>A0A6A5TRI3_9PLEO</name>
<dbReference type="Proteomes" id="UP000800035">
    <property type="component" value="Unassembled WGS sequence"/>
</dbReference>
<evidence type="ECO:0000256" key="1">
    <source>
        <dbReference type="SAM" id="MobiDB-lite"/>
    </source>
</evidence>
<evidence type="ECO:0000313" key="2">
    <source>
        <dbReference type="EMBL" id="KAF1951537.1"/>
    </source>
</evidence>
<feature type="compositionally biased region" description="Basic and acidic residues" evidence="1">
    <location>
        <begin position="94"/>
        <end position="126"/>
    </location>
</feature>
<feature type="compositionally biased region" description="Polar residues" evidence="1">
    <location>
        <begin position="174"/>
        <end position="185"/>
    </location>
</feature>
<feature type="compositionally biased region" description="Basic and acidic residues" evidence="1">
    <location>
        <begin position="50"/>
        <end position="65"/>
    </location>
</feature>
<organism evidence="2 3">
    <name type="scientific">Byssothecium circinans</name>
    <dbReference type="NCBI Taxonomy" id="147558"/>
    <lineage>
        <taxon>Eukaryota</taxon>
        <taxon>Fungi</taxon>
        <taxon>Dikarya</taxon>
        <taxon>Ascomycota</taxon>
        <taxon>Pezizomycotina</taxon>
        <taxon>Dothideomycetes</taxon>
        <taxon>Pleosporomycetidae</taxon>
        <taxon>Pleosporales</taxon>
        <taxon>Massarineae</taxon>
        <taxon>Massarinaceae</taxon>
        <taxon>Byssothecium</taxon>
    </lineage>
</organism>
<dbReference type="AlphaFoldDB" id="A0A6A5TRI3"/>
<sequence length="381" mass="43472">MSGYGYTSEKSQDETSEYEPDFSDLERKHAKRAPTDATRRASAKRRKTDHRLNIAEMRQEARDLLDLPPEGSRNKGPSRRKSAHQMSQQSAAKKVKEDRKRRTKTIEKAKDAVEGGGESKLKRQLMDELADLGLPATTRRRRRTELIEQGHDSEPKEDVDMTTEGERMAEPSTHHASPSQSTSKTVPKKAKDSVIPRNSNRVSKPASKGKIADRRRIERSGKNLVAALAKQNRSTPTEADDTSSESGGRDDFATTGEDDERGKVEEYEKPKEYKGKTFTDLPPESRNQVYEELIKSEKESIQLTWRPNLLQWRAARGINRWCRSDTCTLTQTCKTIRYEYLPLIRKAKAAKVQLPETQQYIDTFHPPINPNEPDKRVGLRR</sequence>
<feature type="compositionally biased region" description="Basic and acidic residues" evidence="1">
    <location>
        <begin position="372"/>
        <end position="381"/>
    </location>
</feature>
<evidence type="ECO:0000313" key="3">
    <source>
        <dbReference type="Proteomes" id="UP000800035"/>
    </source>
</evidence>
<feature type="compositionally biased region" description="Basic and acidic residues" evidence="1">
    <location>
        <begin position="210"/>
        <end position="221"/>
    </location>
</feature>
<feature type="region of interest" description="Disordered" evidence="1">
    <location>
        <begin position="1"/>
        <end position="282"/>
    </location>
</feature>
<proteinExistence type="predicted"/>
<reference evidence="2" key="1">
    <citation type="journal article" date="2020" name="Stud. Mycol.">
        <title>101 Dothideomycetes genomes: a test case for predicting lifestyles and emergence of pathogens.</title>
        <authorList>
            <person name="Haridas S."/>
            <person name="Albert R."/>
            <person name="Binder M."/>
            <person name="Bloem J."/>
            <person name="Labutti K."/>
            <person name="Salamov A."/>
            <person name="Andreopoulos B."/>
            <person name="Baker S."/>
            <person name="Barry K."/>
            <person name="Bills G."/>
            <person name="Bluhm B."/>
            <person name="Cannon C."/>
            <person name="Castanera R."/>
            <person name="Culley D."/>
            <person name="Daum C."/>
            <person name="Ezra D."/>
            <person name="Gonzalez J."/>
            <person name="Henrissat B."/>
            <person name="Kuo A."/>
            <person name="Liang C."/>
            <person name="Lipzen A."/>
            <person name="Lutzoni F."/>
            <person name="Magnuson J."/>
            <person name="Mondo S."/>
            <person name="Nolan M."/>
            <person name="Ohm R."/>
            <person name="Pangilinan J."/>
            <person name="Park H.-J."/>
            <person name="Ramirez L."/>
            <person name="Alfaro M."/>
            <person name="Sun H."/>
            <person name="Tritt A."/>
            <person name="Yoshinaga Y."/>
            <person name="Zwiers L.-H."/>
            <person name="Turgeon B."/>
            <person name="Goodwin S."/>
            <person name="Spatafora J."/>
            <person name="Crous P."/>
            <person name="Grigoriev I."/>
        </authorList>
    </citation>
    <scope>NUCLEOTIDE SEQUENCE</scope>
    <source>
        <strain evidence="2">CBS 675.92</strain>
    </source>
</reference>
<feature type="compositionally biased region" description="Acidic residues" evidence="1">
    <location>
        <begin position="14"/>
        <end position="23"/>
    </location>
</feature>
<keyword evidence="3" id="KW-1185">Reference proteome</keyword>
<feature type="region of interest" description="Disordered" evidence="1">
    <location>
        <begin position="362"/>
        <end position="381"/>
    </location>
</feature>